<keyword evidence="3" id="KW-1185">Reference proteome</keyword>
<sequence length="199" mass="21987">MGDKVGKWAPGAAYGPILTQTDLYLLDADLELHPVLRAEQDSFQLVLNLMSGQMAGYNADARDHDLPIADVKDQPATFPRVDQLIIITEISPWCTIVRNPSGVTIGDVCNTLVSDYRENAVTDAEMSSLPPRVQDSIRRAATHNASYNPAYYGSPAASGRATRADWLRDKVYFEKMGKKEHYVKARLGFNAPNVFVMAL</sequence>
<dbReference type="EMBL" id="KV722458">
    <property type="protein sequence ID" value="OCH88248.1"/>
    <property type="molecule type" value="Genomic_DNA"/>
</dbReference>
<proteinExistence type="predicted"/>
<dbReference type="Pfam" id="PF20415">
    <property type="entry name" value="DUF6699"/>
    <property type="match status" value="1"/>
</dbReference>
<protein>
    <recommendedName>
        <fullName evidence="1">DUF6699 domain-containing protein</fullName>
    </recommendedName>
</protein>
<accession>A0A8E2AP14</accession>
<gene>
    <name evidence="2" type="ORF">OBBRIDRAFT_692655</name>
</gene>
<evidence type="ECO:0000259" key="1">
    <source>
        <dbReference type="Pfam" id="PF20415"/>
    </source>
</evidence>
<name>A0A8E2AP14_9APHY</name>
<feature type="non-terminal residue" evidence="2">
    <location>
        <position position="1"/>
    </location>
</feature>
<dbReference type="Proteomes" id="UP000250043">
    <property type="component" value="Unassembled WGS sequence"/>
</dbReference>
<dbReference type="InterPro" id="IPR046522">
    <property type="entry name" value="DUF6699"/>
</dbReference>
<evidence type="ECO:0000313" key="2">
    <source>
        <dbReference type="EMBL" id="OCH88248.1"/>
    </source>
</evidence>
<feature type="domain" description="DUF6699" evidence="1">
    <location>
        <begin position="66"/>
        <end position="176"/>
    </location>
</feature>
<dbReference type="OrthoDB" id="3333333at2759"/>
<dbReference type="AlphaFoldDB" id="A0A8E2AP14"/>
<evidence type="ECO:0000313" key="3">
    <source>
        <dbReference type="Proteomes" id="UP000250043"/>
    </source>
</evidence>
<reference evidence="2 3" key="1">
    <citation type="submission" date="2016-07" db="EMBL/GenBank/DDBJ databases">
        <title>Draft genome of the white-rot fungus Obba rivulosa 3A-2.</title>
        <authorList>
            <consortium name="DOE Joint Genome Institute"/>
            <person name="Miettinen O."/>
            <person name="Riley R."/>
            <person name="Acob R."/>
            <person name="Barry K."/>
            <person name="Cullen D."/>
            <person name="De Vries R."/>
            <person name="Hainaut M."/>
            <person name="Hatakka A."/>
            <person name="Henrissat B."/>
            <person name="Hilden K."/>
            <person name="Kuo R."/>
            <person name="Labutti K."/>
            <person name="Lipzen A."/>
            <person name="Makela M.R."/>
            <person name="Sandor L."/>
            <person name="Spatafora J.W."/>
            <person name="Grigoriev I.V."/>
            <person name="Hibbett D.S."/>
        </authorList>
    </citation>
    <scope>NUCLEOTIDE SEQUENCE [LARGE SCALE GENOMIC DNA]</scope>
    <source>
        <strain evidence="2 3">3A-2</strain>
    </source>
</reference>
<organism evidence="2 3">
    <name type="scientific">Obba rivulosa</name>
    <dbReference type="NCBI Taxonomy" id="1052685"/>
    <lineage>
        <taxon>Eukaryota</taxon>
        <taxon>Fungi</taxon>
        <taxon>Dikarya</taxon>
        <taxon>Basidiomycota</taxon>
        <taxon>Agaricomycotina</taxon>
        <taxon>Agaricomycetes</taxon>
        <taxon>Polyporales</taxon>
        <taxon>Gelatoporiaceae</taxon>
        <taxon>Obba</taxon>
    </lineage>
</organism>